<dbReference type="AlphaFoldDB" id="A0A814B9T5"/>
<dbReference type="PANTHER" id="PTHR13943">
    <property type="entry name" value="HRAS-LIKE SUPPRESSOR - RELATED"/>
    <property type="match status" value="1"/>
</dbReference>
<dbReference type="GO" id="GO:0070292">
    <property type="term" value="P:N-acylphosphatidylethanolamine metabolic process"/>
    <property type="evidence" value="ECO:0007669"/>
    <property type="project" value="TreeGrafter"/>
</dbReference>
<evidence type="ECO:0000313" key="11">
    <source>
        <dbReference type="Proteomes" id="UP000663829"/>
    </source>
</evidence>
<gene>
    <name evidence="7" type="ORF">GPM918_LOCUS9897</name>
    <name evidence="8" type="ORF">OVA965_LOCUS31900</name>
    <name evidence="9" type="ORF">SRO942_LOCUS9898</name>
    <name evidence="10" type="ORF">TMI583_LOCUS32745</name>
</gene>
<evidence type="ECO:0000256" key="5">
    <source>
        <dbReference type="SAM" id="Phobius"/>
    </source>
</evidence>
<reference evidence="7" key="1">
    <citation type="submission" date="2021-02" db="EMBL/GenBank/DDBJ databases">
        <authorList>
            <person name="Nowell W R."/>
        </authorList>
    </citation>
    <scope>NUCLEOTIDE SEQUENCE</scope>
</reference>
<dbReference type="GO" id="GO:0016410">
    <property type="term" value="F:N-acyltransferase activity"/>
    <property type="evidence" value="ECO:0007669"/>
    <property type="project" value="TreeGrafter"/>
</dbReference>
<keyword evidence="11" id="KW-1185">Reference proteome</keyword>
<keyword evidence="5" id="KW-0812">Transmembrane</keyword>
<comment type="similarity">
    <text evidence="1">Belongs to the H-rev107 family.</text>
</comment>
<dbReference type="OrthoDB" id="421951at2759"/>
<dbReference type="Proteomes" id="UP000682733">
    <property type="component" value="Unassembled WGS sequence"/>
</dbReference>
<evidence type="ECO:0000313" key="8">
    <source>
        <dbReference type="EMBL" id="CAF1376261.1"/>
    </source>
</evidence>
<evidence type="ECO:0000259" key="6">
    <source>
        <dbReference type="PROSITE" id="PS51934"/>
    </source>
</evidence>
<protein>
    <recommendedName>
        <fullName evidence="6">LRAT domain-containing protein</fullName>
    </recommendedName>
</protein>
<organism evidence="7 11">
    <name type="scientific">Didymodactylos carnosus</name>
    <dbReference type="NCBI Taxonomy" id="1234261"/>
    <lineage>
        <taxon>Eukaryota</taxon>
        <taxon>Metazoa</taxon>
        <taxon>Spiralia</taxon>
        <taxon>Gnathifera</taxon>
        <taxon>Rotifera</taxon>
        <taxon>Eurotatoria</taxon>
        <taxon>Bdelloidea</taxon>
        <taxon>Philodinida</taxon>
        <taxon>Philodinidae</taxon>
        <taxon>Didymodactylos</taxon>
    </lineage>
</organism>
<evidence type="ECO:0000256" key="1">
    <source>
        <dbReference type="ARBA" id="ARBA00007824"/>
    </source>
</evidence>
<dbReference type="Proteomes" id="UP000681722">
    <property type="component" value="Unassembled WGS sequence"/>
</dbReference>
<dbReference type="Proteomes" id="UP000663829">
    <property type="component" value="Unassembled WGS sequence"/>
</dbReference>
<dbReference type="PROSITE" id="PS51934">
    <property type="entry name" value="LRAT"/>
    <property type="match status" value="1"/>
</dbReference>
<dbReference type="GO" id="GO:0008970">
    <property type="term" value="F:phospholipase A1 activity"/>
    <property type="evidence" value="ECO:0007669"/>
    <property type="project" value="TreeGrafter"/>
</dbReference>
<dbReference type="Proteomes" id="UP000677228">
    <property type="component" value="Unassembled WGS sequence"/>
</dbReference>
<evidence type="ECO:0000256" key="2">
    <source>
        <dbReference type="ARBA" id="ARBA00022679"/>
    </source>
</evidence>
<feature type="domain" description="LRAT" evidence="6">
    <location>
        <begin position="27"/>
        <end position="147"/>
    </location>
</feature>
<dbReference type="EMBL" id="CAJNOK010024405">
    <property type="protein sequence ID" value="CAF1376261.1"/>
    <property type="molecule type" value="Genomic_DNA"/>
</dbReference>
<name>A0A814B9T5_9BILA</name>
<evidence type="ECO:0000313" key="9">
    <source>
        <dbReference type="EMBL" id="CAF3704244.1"/>
    </source>
</evidence>
<keyword evidence="4" id="KW-0443">Lipid metabolism</keyword>
<dbReference type="InterPro" id="IPR051496">
    <property type="entry name" value="H-rev107_PLA/AT"/>
</dbReference>
<evidence type="ECO:0000313" key="10">
    <source>
        <dbReference type="EMBL" id="CAF4184982.1"/>
    </source>
</evidence>
<evidence type="ECO:0000256" key="3">
    <source>
        <dbReference type="ARBA" id="ARBA00022801"/>
    </source>
</evidence>
<keyword evidence="3" id="KW-0378">Hydrolase</keyword>
<dbReference type="GO" id="GO:0005737">
    <property type="term" value="C:cytoplasm"/>
    <property type="evidence" value="ECO:0007669"/>
    <property type="project" value="TreeGrafter"/>
</dbReference>
<dbReference type="PANTHER" id="PTHR13943:SF77">
    <property type="entry name" value="LRAT DOMAIN-CONTAINING PROTEIN"/>
    <property type="match status" value="1"/>
</dbReference>
<dbReference type="EMBL" id="CAJNOQ010001888">
    <property type="protein sequence ID" value="CAF0925569.1"/>
    <property type="molecule type" value="Genomic_DNA"/>
</dbReference>
<evidence type="ECO:0000256" key="4">
    <source>
        <dbReference type="ARBA" id="ARBA00023098"/>
    </source>
</evidence>
<proteinExistence type="inferred from homology"/>
<accession>A0A814B9T5</accession>
<keyword evidence="2" id="KW-0808">Transferase</keyword>
<dbReference type="InterPro" id="IPR007053">
    <property type="entry name" value="LRAT_dom"/>
</dbReference>
<dbReference type="GO" id="GO:0004623">
    <property type="term" value="F:phospholipase A2 activity"/>
    <property type="evidence" value="ECO:0007669"/>
    <property type="project" value="TreeGrafter"/>
</dbReference>
<feature type="transmembrane region" description="Helical" evidence="5">
    <location>
        <begin position="150"/>
        <end position="174"/>
    </location>
</feature>
<dbReference type="EMBL" id="CAJOBA010046082">
    <property type="protein sequence ID" value="CAF4184982.1"/>
    <property type="molecule type" value="Genomic_DNA"/>
</dbReference>
<comment type="caution">
    <text evidence="7">The sequence shown here is derived from an EMBL/GenBank/DDBJ whole genome shotgun (WGS) entry which is preliminary data.</text>
</comment>
<dbReference type="Gene3D" id="3.90.1720.10">
    <property type="entry name" value="endopeptidase domain like (from Nostoc punctiforme)"/>
    <property type="match status" value="1"/>
</dbReference>
<keyword evidence="5" id="KW-1133">Transmembrane helix</keyword>
<keyword evidence="5" id="KW-0472">Membrane</keyword>
<dbReference type="EMBL" id="CAJOBC010001888">
    <property type="protein sequence ID" value="CAF3704244.1"/>
    <property type="molecule type" value="Genomic_DNA"/>
</dbReference>
<sequence>MAANLITLNENNQQQHEVLQKAQLGDMIQFQRKHYSHWSIYVGDHKVIHRWGDDDGIGNSQGFRNLFTFSGVNFNKARIEITDFMEVLKDGTAKINNYLDHKYKPLPTKAIIDRARRALRSEGYNLIYDNCEHFATDCRYGQPNSRQVQVAVSFGAAAAALLTGTALAVGMYLGTKNNESDEEKNEKQMKLLKT</sequence>
<dbReference type="Pfam" id="PF04970">
    <property type="entry name" value="LRAT"/>
    <property type="match status" value="1"/>
</dbReference>
<evidence type="ECO:0000313" key="7">
    <source>
        <dbReference type="EMBL" id="CAF0925569.1"/>
    </source>
</evidence>